<proteinExistence type="predicted"/>
<organism evidence="5 6">
    <name type="scientific">Leeuwenhoekiella aequorea</name>
    <dbReference type="NCBI Taxonomy" id="283736"/>
    <lineage>
        <taxon>Bacteria</taxon>
        <taxon>Pseudomonadati</taxon>
        <taxon>Bacteroidota</taxon>
        <taxon>Flavobacteriia</taxon>
        <taxon>Flavobacteriales</taxon>
        <taxon>Flavobacteriaceae</taxon>
        <taxon>Leeuwenhoekiella</taxon>
    </lineage>
</organism>
<keyword evidence="3" id="KW-0175">Coiled coil</keyword>
<name>A0A4Q0P3T0_9FLAO</name>
<dbReference type="GO" id="GO:0006310">
    <property type="term" value="P:DNA recombination"/>
    <property type="evidence" value="ECO:0007669"/>
    <property type="project" value="UniProtKB-KW"/>
</dbReference>
<dbReference type="AlphaFoldDB" id="A0A4Q0P3T0"/>
<feature type="coiled-coil region" evidence="3">
    <location>
        <begin position="55"/>
        <end position="82"/>
    </location>
</feature>
<dbReference type="EMBL" id="QOVM01000006">
    <property type="protein sequence ID" value="RXG21031.1"/>
    <property type="molecule type" value="Genomic_DNA"/>
</dbReference>
<dbReference type="RefSeq" id="WP_128758312.1">
    <property type="nucleotide sequence ID" value="NZ_QOVM01000006.1"/>
</dbReference>
<dbReference type="Proteomes" id="UP000289238">
    <property type="component" value="Unassembled WGS sequence"/>
</dbReference>
<feature type="domain" description="Phage integrase SAM-like" evidence="4">
    <location>
        <begin position="128"/>
        <end position="206"/>
    </location>
</feature>
<dbReference type="Gene3D" id="1.10.150.130">
    <property type="match status" value="1"/>
</dbReference>
<keyword evidence="6" id="KW-1185">Reference proteome</keyword>
<keyword evidence="2" id="KW-0233">DNA recombination</keyword>
<evidence type="ECO:0000313" key="6">
    <source>
        <dbReference type="Proteomes" id="UP000289238"/>
    </source>
</evidence>
<dbReference type="Gene3D" id="1.10.443.10">
    <property type="entry name" value="Intergrase catalytic core"/>
    <property type="match status" value="1"/>
</dbReference>
<sequence>MASIKFLIQGKNSPANIYVQLSVGRGKVFKRKTGYSIDPKDWGKKGMPIDRNTSLKNLKADLNKLSSNLENCLNDAVSLKEVVNGDWLQLQINIINGQVIGDEKEKLTNHIQYIIDNAHRVKKANNQIGLSQSRIKSYKLFKNVISRFEKEINKGQSFFIRDVGFDFGEQFSEWLFSKKYSINYVGKNIDNLKAVCRDAERRGIETSTQLKRISSFTKQTNSDEVIILSESEQESIADLKLNREALINARKWLLLGCQLGQRFSDLIRITPDMIKASNGIKIIELTQIKTSKLVAIPLMPKAIEIIENGMPYPIALQNFNEYIKDICREAGFNQPTKGSAYIETEEKSKNKPKTPGIYPKWKLIGSHVCRRSFASNLYGKIPTALLINITGHGTEKMFLKYIGRTAYDNAYQMMEYFGKLQAKEKKEAQMQVLKNAN</sequence>
<gene>
    <name evidence="5" type="ORF">DSM00_2545</name>
</gene>
<evidence type="ECO:0000256" key="2">
    <source>
        <dbReference type="ARBA" id="ARBA00023172"/>
    </source>
</evidence>
<dbReference type="InterPro" id="IPR011010">
    <property type="entry name" value="DNA_brk_join_enz"/>
</dbReference>
<dbReference type="InterPro" id="IPR010998">
    <property type="entry name" value="Integrase_recombinase_N"/>
</dbReference>
<dbReference type="OrthoDB" id="892893at2"/>
<dbReference type="InterPro" id="IPR013762">
    <property type="entry name" value="Integrase-like_cat_sf"/>
</dbReference>
<dbReference type="InterPro" id="IPR025269">
    <property type="entry name" value="SAM-like_dom"/>
</dbReference>
<evidence type="ECO:0000313" key="5">
    <source>
        <dbReference type="EMBL" id="RXG21031.1"/>
    </source>
</evidence>
<evidence type="ECO:0000259" key="4">
    <source>
        <dbReference type="Pfam" id="PF13102"/>
    </source>
</evidence>
<dbReference type="Pfam" id="PF13102">
    <property type="entry name" value="Phage_int_SAM_5"/>
    <property type="match status" value="1"/>
</dbReference>
<evidence type="ECO:0000256" key="3">
    <source>
        <dbReference type="SAM" id="Coils"/>
    </source>
</evidence>
<protein>
    <submittedName>
        <fullName evidence="5">Phage integrase family protein</fullName>
    </submittedName>
</protein>
<accession>A0A4Q0P3T0</accession>
<reference evidence="5 6" key="1">
    <citation type="submission" date="2018-07" db="EMBL/GenBank/DDBJ databases">
        <title>Leeuwenhoekiella genomics.</title>
        <authorList>
            <person name="Tahon G."/>
            <person name="Willems A."/>
        </authorList>
    </citation>
    <scope>NUCLEOTIDE SEQUENCE [LARGE SCALE GENOMIC DNA]</scope>
    <source>
        <strain evidence="5 6">LMG 22550</strain>
    </source>
</reference>
<keyword evidence="1" id="KW-0238">DNA-binding</keyword>
<evidence type="ECO:0000256" key="1">
    <source>
        <dbReference type="ARBA" id="ARBA00023125"/>
    </source>
</evidence>
<dbReference type="GO" id="GO:0015074">
    <property type="term" value="P:DNA integration"/>
    <property type="evidence" value="ECO:0007669"/>
    <property type="project" value="InterPro"/>
</dbReference>
<dbReference type="SUPFAM" id="SSF56349">
    <property type="entry name" value="DNA breaking-rejoining enzymes"/>
    <property type="match status" value="1"/>
</dbReference>
<comment type="caution">
    <text evidence="5">The sequence shown here is derived from an EMBL/GenBank/DDBJ whole genome shotgun (WGS) entry which is preliminary data.</text>
</comment>
<dbReference type="GO" id="GO:0003677">
    <property type="term" value="F:DNA binding"/>
    <property type="evidence" value="ECO:0007669"/>
    <property type="project" value="UniProtKB-KW"/>
</dbReference>